<comment type="caution">
    <text evidence="2">The sequence shown here is derived from an EMBL/GenBank/DDBJ whole genome shotgun (WGS) entry which is preliminary data.</text>
</comment>
<dbReference type="OrthoDB" id="3003645at2759"/>
<keyword evidence="3" id="KW-1185">Reference proteome</keyword>
<reference evidence="2 3" key="1">
    <citation type="submission" date="2016-03" db="EMBL/GenBank/DDBJ databases">
        <title>Whole genome sequencing of Grifola frondosa 9006-11.</title>
        <authorList>
            <person name="Min B."/>
            <person name="Park H."/>
            <person name="Kim J.-G."/>
            <person name="Cho H."/>
            <person name="Oh Y.-L."/>
            <person name="Kong W.-S."/>
            <person name="Choi I.-G."/>
        </authorList>
    </citation>
    <scope>NUCLEOTIDE SEQUENCE [LARGE SCALE GENOMIC DNA]</scope>
    <source>
        <strain evidence="2 3">9006-11</strain>
    </source>
</reference>
<sequence length="313" mass="33662">MNTTLELELRGASDERFWMARRRRLTRAVTAPSASSNSSRLSTRRRAPAVESGSASMPTVPSRCLSDDAVVSIPAISDGHFHGSPTPDPDLDDVVLVAVDNGNVVTSSSDLQPPAHTNPSVKPHISLDNLSLHSPSSIVGTPFELSPRFEYPFPLSSEMETDTTLSSPLSTLSSPLTPLNNPLAFTIPFTTGLPSFPLSSAPRHRSELHSHSPTHPKLHPRDPPVPPGLVKKRRTIMGSTEVRGRGGSAHDPPPVDDCSAPVSSRTHAGEKNERSSLERRLSDSTIVNGSDDDHKVDLVLEYEMGSKGGHRPP</sequence>
<feature type="region of interest" description="Disordered" evidence="1">
    <location>
        <begin position="25"/>
        <end position="61"/>
    </location>
</feature>
<dbReference type="AlphaFoldDB" id="A0A1C7M576"/>
<protein>
    <submittedName>
        <fullName evidence="2">Uncharacterized protein</fullName>
    </submittedName>
</protein>
<name>A0A1C7M576_GRIFR</name>
<organism evidence="2 3">
    <name type="scientific">Grifola frondosa</name>
    <name type="common">Maitake</name>
    <name type="synonym">Polyporus frondosus</name>
    <dbReference type="NCBI Taxonomy" id="5627"/>
    <lineage>
        <taxon>Eukaryota</taxon>
        <taxon>Fungi</taxon>
        <taxon>Dikarya</taxon>
        <taxon>Basidiomycota</taxon>
        <taxon>Agaricomycotina</taxon>
        <taxon>Agaricomycetes</taxon>
        <taxon>Polyporales</taxon>
        <taxon>Grifolaceae</taxon>
        <taxon>Grifola</taxon>
    </lineage>
</organism>
<gene>
    <name evidence="2" type="ORF">A0H81_08031</name>
</gene>
<proteinExistence type="predicted"/>
<evidence type="ECO:0000313" key="3">
    <source>
        <dbReference type="Proteomes" id="UP000092993"/>
    </source>
</evidence>
<dbReference type="Proteomes" id="UP000092993">
    <property type="component" value="Unassembled WGS sequence"/>
</dbReference>
<feature type="region of interest" description="Disordered" evidence="1">
    <location>
        <begin position="198"/>
        <end position="294"/>
    </location>
</feature>
<dbReference type="EMBL" id="LUGG01000009">
    <property type="protein sequence ID" value="OBZ72061.1"/>
    <property type="molecule type" value="Genomic_DNA"/>
</dbReference>
<evidence type="ECO:0000256" key="1">
    <source>
        <dbReference type="SAM" id="MobiDB-lite"/>
    </source>
</evidence>
<feature type="compositionally biased region" description="Low complexity" evidence="1">
    <location>
        <begin position="27"/>
        <end position="41"/>
    </location>
</feature>
<evidence type="ECO:0000313" key="2">
    <source>
        <dbReference type="EMBL" id="OBZ72061.1"/>
    </source>
</evidence>
<feature type="compositionally biased region" description="Basic and acidic residues" evidence="1">
    <location>
        <begin position="267"/>
        <end position="282"/>
    </location>
</feature>
<accession>A0A1C7M576</accession>